<feature type="transmembrane region" description="Helical" evidence="2">
    <location>
        <begin position="143"/>
        <end position="164"/>
    </location>
</feature>
<organism evidence="4 5">
    <name type="scientific">Pseudonocardia hierapolitana</name>
    <dbReference type="NCBI Taxonomy" id="1128676"/>
    <lineage>
        <taxon>Bacteria</taxon>
        <taxon>Bacillati</taxon>
        <taxon>Actinomycetota</taxon>
        <taxon>Actinomycetes</taxon>
        <taxon>Pseudonocardiales</taxon>
        <taxon>Pseudonocardiaceae</taxon>
        <taxon>Pseudonocardia</taxon>
    </lineage>
</organism>
<dbReference type="Proteomes" id="UP000321261">
    <property type="component" value="Unassembled WGS sequence"/>
</dbReference>
<dbReference type="InterPro" id="IPR037185">
    <property type="entry name" value="EmrE-like"/>
</dbReference>
<name>A0A561SP11_9PSEU</name>
<keyword evidence="2" id="KW-0472">Membrane</keyword>
<accession>A0A561SP11</accession>
<dbReference type="EMBL" id="VIWU01000001">
    <property type="protein sequence ID" value="TWF76605.1"/>
    <property type="molecule type" value="Genomic_DNA"/>
</dbReference>
<comment type="caution">
    <text evidence="4">The sequence shown here is derived from an EMBL/GenBank/DDBJ whole genome shotgun (WGS) entry which is preliminary data.</text>
</comment>
<feature type="transmembrane region" description="Helical" evidence="2">
    <location>
        <begin position="85"/>
        <end position="106"/>
    </location>
</feature>
<reference evidence="4 5" key="1">
    <citation type="submission" date="2019-06" db="EMBL/GenBank/DDBJ databases">
        <title>Sequencing the genomes of 1000 actinobacteria strains.</title>
        <authorList>
            <person name="Klenk H.-P."/>
        </authorList>
    </citation>
    <scope>NUCLEOTIDE SEQUENCE [LARGE SCALE GENOMIC DNA]</scope>
    <source>
        <strain evidence="4 5">DSM 45671</strain>
    </source>
</reference>
<feature type="transmembrane region" description="Helical" evidence="2">
    <location>
        <begin position="29"/>
        <end position="53"/>
    </location>
</feature>
<evidence type="ECO:0000256" key="1">
    <source>
        <dbReference type="ARBA" id="ARBA00007362"/>
    </source>
</evidence>
<dbReference type="OrthoDB" id="68076at2"/>
<sequence>MSLPFALPSAVTYGIADFTGGMAARRASVLVVTVVAQAAGLLTLLLVIGFVAGRPSPPAFGFGVIAGLAGVSGLLLYLKALAVGPMGVVAPLSAVVGAGLPLVVGLVGGERLGPVAVLAVAVALVAILLATTGTRNDRAASTGVVLGLAAGVGFGLFFVGVDAAPDDSGLWPLLAGRTASVVLLTGLVLRHHLPLPSRSRARAVSLAPVAGESGGVSTRPVGRSRSRGPVVLMVVSGVFDTVANVLFLVATRLGDLGISAVVVSLYPVVVVLLARVVLGERLTRTQLLSAGLALTASALLSAA</sequence>
<feature type="transmembrane region" description="Helical" evidence="2">
    <location>
        <begin position="112"/>
        <end position="131"/>
    </location>
</feature>
<feature type="domain" description="EamA" evidence="3">
    <location>
        <begin position="143"/>
        <end position="301"/>
    </location>
</feature>
<gene>
    <name evidence="4" type="ORF">FHX44_112498</name>
</gene>
<comment type="similarity">
    <text evidence="1">Belongs to the EamA transporter family.</text>
</comment>
<evidence type="ECO:0000313" key="4">
    <source>
        <dbReference type="EMBL" id="TWF76605.1"/>
    </source>
</evidence>
<dbReference type="SUPFAM" id="SSF103481">
    <property type="entry name" value="Multidrug resistance efflux transporter EmrE"/>
    <property type="match status" value="2"/>
</dbReference>
<dbReference type="Pfam" id="PF00892">
    <property type="entry name" value="EamA"/>
    <property type="match status" value="1"/>
</dbReference>
<dbReference type="RefSeq" id="WP_147255915.1">
    <property type="nucleotide sequence ID" value="NZ_VIWU01000001.1"/>
</dbReference>
<feature type="transmembrane region" description="Helical" evidence="2">
    <location>
        <begin position="230"/>
        <end position="250"/>
    </location>
</feature>
<feature type="transmembrane region" description="Helical" evidence="2">
    <location>
        <begin position="170"/>
        <end position="189"/>
    </location>
</feature>
<keyword evidence="2" id="KW-1133">Transmembrane helix</keyword>
<dbReference type="AlphaFoldDB" id="A0A561SP11"/>
<feature type="transmembrane region" description="Helical" evidence="2">
    <location>
        <begin position="256"/>
        <end position="278"/>
    </location>
</feature>
<evidence type="ECO:0000256" key="2">
    <source>
        <dbReference type="SAM" id="Phobius"/>
    </source>
</evidence>
<evidence type="ECO:0000259" key="3">
    <source>
        <dbReference type="Pfam" id="PF00892"/>
    </source>
</evidence>
<evidence type="ECO:0000313" key="5">
    <source>
        <dbReference type="Proteomes" id="UP000321261"/>
    </source>
</evidence>
<dbReference type="InterPro" id="IPR000620">
    <property type="entry name" value="EamA_dom"/>
</dbReference>
<proteinExistence type="inferred from homology"/>
<keyword evidence="2" id="KW-0812">Transmembrane</keyword>
<keyword evidence="5" id="KW-1185">Reference proteome</keyword>
<dbReference type="GO" id="GO:0016020">
    <property type="term" value="C:membrane"/>
    <property type="evidence" value="ECO:0007669"/>
    <property type="project" value="InterPro"/>
</dbReference>
<feature type="transmembrane region" description="Helical" evidence="2">
    <location>
        <begin position="59"/>
        <end position="78"/>
    </location>
</feature>
<protein>
    <submittedName>
        <fullName evidence="4">Putative membrane protein</fullName>
    </submittedName>
</protein>